<evidence type="ECO:0000313" key="2">
    <source>
        <dbReference type="Proteomes" id="UP000649573"/>
    </source>
</evidence>
<protein>
    <recommendedName>
        <fullName evidence="3">Transposase DDE domain group 1</fullName>
    </recommendedName>
</protein>
<dbReference type="Proteomes" id="UP000649573">
    <property type="component" value="Unassembled WGS sequence"/>
</dbReference>
<reference evidence="2" key="1">
    <citation type="journal article" date="2019" name="Int. J. Syst. Evol. Microbiol.">
        <title>The Global Catalogue of Microorganisms (GCM) 10K type strain sequencing project: providing services to taxonomists for standard genome sequencing and annotation.</title>
        <authorList>
            <consortium name="The Broad Institute Genomics Platform"/>
            <consortium name="The Broad Institute Genome Sequencing Center for Infectious Disease"/>
            <person name="Wu L."/>
            <person name="Ma J."/>
        </authorList>
    </citation>
    <scope>NUCLEOTIDE SEQUENCE [LARGE SCALE GENOMIC DNA]</scope>
    <source>
        <strain evidence="2">JCM 3296</strain>
    </source>
</reference>
<keyword evidence="2" id="KW-1185">Reference proteome</keyword>
<proteinExistence type="predicted"/>
<sequence>MFDQDSETWVHTAEVAQTGFTAFTNTTQHPDGPVAAGPVVRRIPDRGNNSGDSTGQQRELFTAWRYQAIFTDSGFTPADTDHHHRGRARIEQVLADLNNSAAAHLPSGKFAASAAWLILACLTHNLLRTTGTLRRHLVQVAARVTSTARTLTLRLPQHWPWADTWLGLFHITHAPPTPA</sequence>
<name>A0ABQ2VH64_9PSEU</name>
<comment type="caution">
    <text evidence="1">The sequence shown here is derived from an EMBL/GenBank/DDBJ whole genome shotgun (WGS) entry which is preliminary data.</text>
</comment>
<organism evidence="1 2">
    <name type="scientific">Lentzea flava</name>
    <dbReference type="NCBI Taxonomy" id="103732"/>
    <lineage>
        <taxon>Bacteria</taxon>
        <taxon>Bacillati</taxon>
        <taxon>Actinomycetota</taxon>
        <taxon>Actinomycetes</taxon>
        <taxon>Pseudonocardiales</taxon>
        <taxon>Pseudonocardiaceae</taxon>
        <taxon>Lentzea</taxon>
    </lineage>
</organism>
<dbReference type="EMBL" id="BMRE01000108">
    <property type="protein sequence ID" value="GGU86928.1"/>
    <property type="molecule type" value="Genomic_DNA"/>
</dbReference>
<gene>
    <name evidence="1" type="ORF">GCM10010178_91040</name>
</gene>
<evidence type="ECO:0008006" key="3">
    <source>
        <dbReference type="Google" id="ProtNLM"/>
    </source>
</evidence>
<dbReference type="RefSeq" id="WP_268247702.1">
    <property type="nucleotide sequence ID" value="NZ_BMRE01000108.1"/>
</dbReference>
<accession>A0ABQ2VH64</accession>
<evidence type="ECO:0000313" key="1">
    <source>
        <dbReference type="EMBL" id="GGU86928.1"/>
    </source>
</evidence>